<evidence type="ECO:0000313" key="1">
    <source>
        <dbReference type="EMBL" id="GIZ00809.1"/>
    </source>
</evidence>
<reference evidence="1 2" key="1">
    <citation type="submission" date="2021-06" db="EMBL/GenBank/DDBJ databases">
        <title>Caerostris extrusa draft genome.</title>
        <authorList>
            <person name="Kono N."/>
            <person name="Arakawa K."/>
        </authorList>
    </citation>
    <scope>NUCLEOTIDE SEQUENCE [LARGE SCALE GENOMIC DNA]</scope>
</reference>
<comment type="caution">
    <text evidence="1">The sequence shown here is derived from an EMBL/GenBank/DDBJ whole genome shotgun (WGS) entry which is preliminary data.</text>
</comment>
<keyword evidence="2" id="KW-1185">Reference proteome</keyword>
<dbReference type="Proteomes" id="UP001054945">
    <property type="component" value="Unassembled WGS sequence"/>
</dbReference>
<accession>A0AAV4Y2Q8</accession>
<protein>
    <submittedName>
        <fullName evidence="1">Uncharacterized protein</fullName>
    </submittedName>
</protein>
<gene>
    <name evidence="1" type="ORF">CEXT_804021</name>
</gene>
<dbReference type="AlphaFoldDB" id="A0AAV4Y2Q8"/>
<name>A0AAV4Y2Q8_CAEEX</name>
<proteinExistence type="predicted"/>
<dbReference type="EMBL" id="BPLR01018587">
    <property type="protein sequence ID" value="GIZ00809.1"/>
    <property type="molecule type" value="Genomic_DNA"/>
</dbReference>
<evidence type="ECO:0000313" key="2">
    <source>
        <dbReference type="Proteomes" id="UP001054945"/>
    </source>
</evidence>
<sequence>MIRLTPKMAAQLGSRDSLAYTDGACSGSRGKKLIHLNSEIKMPSNGIDTGASELWPIPLNYEVLIMTIKYYLKNTSFKA</sequence>
<organism evidence="1 2">
    <name type="scientific">Caerostris extrusa</name>
    <name type="common">Bark spider</name>
    <name type="synonym">Caerostris bankana</name>
    <dbReference type="NCBI Taxonomy" id="172846"/>
    <lineage>
        <taxon>Eukaryota</taxon>
        <taxon>Metazoa</taxon>
        <taxon>Ecdysozoa</taxon>
        <taxon>Arthropoda</taxon>
        <taxon>Chelicerata</taxon>
        <taxon>Arachnida</taxon>
        <taxon>Araneae</taxon>
        <taxon>Araneomorphae</taxon>
        <taxon>Entelegynae</taxon>
        <taxon>Araneoidea</taxon>
        <taxon>Araneidae</taxon>
        <taxon>Caerostris</taxon>
    </lineage>
</organism>